<dbReference type="RefSeq" id="WP_120743600.1">
    <property type="nucleotide sequence ID" value="NZ_CP032568.1"/>
</dbReference>
<evidence type="ECO:0000313" key="2">
    <source>
        <dbReference type="Proteomes" id="UP000267164"/>
    </source>
</evidence>
<dbReference type="Gene3D" id="3.30.572.10">
    <property type="entry name" value="Thymidylate synthase/dCMP hydroxymethylase domain"/>
    <property type="match status" value="1"/>
</dbReference>
<accession>A0A386ZLM3</accession>
<reference evidence="1 2" key="1">
    <citation type="submission" date="2018-09" db="EMBL/GenBank/DDBJ databases">
        <title>Nocardia yunnanensis sp. nov., an actinomycete isolated from a soil sample.</title>
        <authorList>
            <person name="Zhang J."/>
        </authorList>
    </citation>
    <scope>NUCLEOTIDE SEQUENCE [LARGE SCALE GENOMIC DNA]</scope>
    <source>
        <strain evidence="1 2">CFHS0054</strain>
    </source>
</reference>
<evidence type="ECO:0000313" key="1">
    <source>
        <dbReference type="EMBL" id="AYF78517.1"/>
    </source>
</evidence>
<proteinExistence type="predicted"/>
<keyword evidence="2" id="KW-1185">Reference proteome</keyword>
<dbReference type="InterPro" id="IPR036926">
    <property type="entry name" value="Thymidate_synth/dCMP_Mease_sf"/>
</dbReference>
<organism evidence="1 2">
    <name type="scientific">Nocardia yunnanensis</name>
    <dbReference type="NCBI Taxonomy" id="2382165"/>
    <lineage>
        <taxon>Bacteria</taxon>
        <taxon>Bacillati</taxon>
        <taxon>Actinomycetota</taxon>
        <taxon>Actinomycetes</taxon>
        <taxon>Mycobacteriales</taxon>
        <taxon>Nocardiaceae</taxon>
        <taxon>Nocardia</taxon>
    </lineage>
</organism>
<dbReference type="OrthoDB" id="2111297at2"/>
<dbReference type="AlphaFoldDB" id="A0A386ZLM3"/>
<evidence type="ECO:0008006" key="3">
    <source>
        <dbReference type="Google" id="ProtNLM"/>
    </source>
</evidence>
<gene>
    <name evidence="1" type="ORF">D7D52_37085</name>
</gene>
<dbReference type="Proteomes" id="UP000267164">
    <property type="component" value="Chromosome"/>
</dbReference>
<dbReference type="KEGG" id="nyu:D7D52_37085"/>
<protein>
    <recommendedName>
        <fullName evidence="3">Thymidylate synthase</fullName>
    </recommendedName>
</protein>
<dbReference type="SUPFAM" id="SSF55831">
    <property type="entry name" value="Thymidylate synthase/dCMP hydroxymethylase"/>
    <property type="match status" value="1"/>
</dbReference>
<name>A0A386ZLM3_9NOCA</name>
<dbReference type="EMBL" id="CP032568">
    <property type="protein sequence ID" value="AYF78517.1"/>
    <property type="molecule type" value="Genomic_DNA"/>
</dbReference>
<sequence>MSHPIHVHAPDLSTAWLQTTLAVHAAPGRRALHTVTHIVDAAKVEQPRIRAAADDLLDEIDLQPVDTVANTIFPAALALQTSNPAELAERYRRLYPSLKRLERRNNRGTYFLRLVAYPAEKGPVDQLGHLIDTLIMERANAAPKRARYETSLHVPDTEISVPIFEPGRDTTAMAFPCLSLLSFQLDGEHLHAVAHYRSQYLVARGYGNYMGICRLLGYVAAQVGVGIGAVTVVVGQAHADHLRRDLTEGLHALAADLALI</sequence>